<dbReference type="AlphaFoldDB" id="A0A084IGL3"/>
<comment type="caution">
    <text evidence="12">The sequence shown here is derived from an EMBL/GenBank/DDBJ whole genome shotgun (WGS) entry which is preliminary data.</text>
</comment>
<evidence type="ECO:0000256" key="5">
    <source>
        <dbReference type="ARBA" id="ARBA00023136"/>
    </source>
</evidence>
<dbReference type="Pfam" id="PF09976">
    <property type="entry name" value="TPR_21"/>
    <property type="match status" value="1"/>
</dbReference>
<dbReference type="STRING" id="1304275.C41B8_17988"/>
<dbReference type="Proteomes" id="UP000028302">
    <property type="component" value="Unassembled WGS sequence"/>
</dbReference>
<comment type="similarity">
    <text evidence="7">Belongs to the YfgM family.</text>
</comment>
<keyword evidence="6" id="KW-0143">Chaperone</keyword>
<feature type="region of interest" description="Disordered" evidence="9">
    <location>
        <begin position="189"/>
        <end position="224"/>
    </location>
</feature>
<sequence>MADYDNNEELASLARWWSKNGTAAIVGVLIGLLAIGGWYAWGWYSNRQDAQAADMYAEVQQGISAQNVTGGIDNIVEKLKSDYSGTPYAGAAALSMASYYVDQKKLDKAAAELDWAIKNADGKGIREIATVRKARVLWAQKKPDAALKLLNRDHPASFDSLFAELAGDIHAAQGDDAAAHAAYKKAMSHLPSDAPKQMLQHKLDQTAPAKADDDMPTDSKKSDS</sequence>
<name>A0A084IGL3_SALHC</name>
<proteinExistence type="inferred from homology"/>
<dbReference type="eggNOG" id="COG2976">
    <property type="taxonomic scope" value="Bacteria"/>
</dbReference>
<dbReference type="InterPro" id="IPR018704">
    <property type="entry name" value="SecYEG/CpoB_TPR"/>
</dbReference>
<dbReference type="GO" id="GO:0044877">
    <property type="term" value="F:protein-containing complex binding"/>
    <property type="evidence" value="ECO:0007669"/>
    <property type="project" value="InterPro"/>
</dbReference>
<reference evidence="12 13" key="1">
    <citation type="submission" date="2013-03" db="EMBL/GenBank/DDBJ databases">
        <title>Salinisphaera hydrothermalis C41B8 Genome Sequencing.</title>
        <authorList>
            <person name="Li C."/>
            <person name="Lai Q."/>
            <person name="Shao Z."/>
        </authorList>
    </citation>
    <scope>NUCLEOTIDE SEQUENCE [LARGE SCALE GENOMIC DNA]</scope>
    <source>
        <strain evidence="12 13">C41B8</strain>
    </source>
</reference>
<evidence type="ECO:0000256" key="10">
    <source>
        <dbReference type="SAM" id="Phobius"/>
    </source>
</evidence>
<evidence type="ECO:0000256" key="3">
    <source>
        <dbReference type="ARBA" id="ARBA00022692"/>
    </source>
</evidence>
<evidence type="ECO:0000256" key="4">
    <source>
        <dbReference type="ARBA" id="ARBA00022989"/>
    </source>
</evidence>
<protein>
    <recommendedName>
        <fullName evidence="8">Ancillary SecYEG translocon subunit</fullName>
    </recommendedName>
</protein>
<evidence type="ECO:0000256" key="9">
    <source>
        <dbReference type="SAM" id="MobiDB-lite"/>
    </source>
</evidence>
<keyword evidence="4 10" id="KW-1133">Transmembrane helix</keyword>
<evidence type="ECO:0000256" key="6">
    <source>
        <dbReference type="ARBA" id="ARBA00023186"/>
    </source>
</evidence>
<dbReference type="Gene3D" id="1.25.40.10">
    <property type="entry name" value="Tetratricopeptide repeat domain"/>
    <property type="match status" value="1"/>
</dbReference>
<dbReference type="RefSeq" id="WP_051883754.1">
    <property type="nucleotide sequence ID" value="NZ_APNK01000049.1"/>
</dbReference>
<evidence type="ECO:0000256" key="2">
    <source>
        <dbReference type="ARBA" id="ARBA00022475"/>
    </source>
</evidence>
<evidence type="ECO:0000256" key="7">
    <source>
        <dbReference type="ARBA" id="ARBA00024197"/>
    </source>
</evidence>
<dbReference type="InterPro" id="IPR011990">
    <property type="entry name" value="TPR-like_helical_dom_sf"/>
</dbReference>
<feature type="compositionally biased region" description="Basic and acidic residues" evidence="9">
    <location>
        <begin position="210"/>
        <end position="224"/>
    </location>
</feature>
<dbReference type="EMBL" id="APNK01000049">
    <property type="protein sequence ID" value="KEZ75847.1"/>
    <property type="molecule type" value="Genomic_DNA"/>
</dbReference>
<keyword evidence="2" id="KW-1003">Cell membrane</keyword>
<accession>A0A084IGL3</accession>
<keyword evidence="5 10" id="KW-0472">Membrane</keyword>
<keyword evidence="3 10" id="KW-0812">Transmembrane</keyword>
<keyword evidence="13" id="KW-1185">Reference proteome</keyword>
<evidence type="ECO:0000313" key="13">
    <source>
        <dbReference type="Proteomes" id="UP000028302"/>
    </source>
</evidence>
<dbReference type="InterPro" id="IPR026039">
    <property type="entry name" value="YfgM"/>
</dbReference>
<feature type="domain" description="Ancillary SecYEG translocon subunit/Cell division coordinator CpoB TPR" evidence="11">
    <location>
        <begin position="15"/>
        <end position="205"/>
    </location>
</feature>
<evidence type="ECO:0000256" key="1">
    <source>
        <dbReference type="ARBA" id="ARBA00004401"/>
    </source>
</evidence>
<dbReference type="PANTHER" id="PTHR38035">
    <property type="entry name" value="UPF0070 PROTEIN YFGM"/>
    <property type="match status" value="1"/>
</dbReference>
<organism evidence="12 13">
    <name type="scientific">Salinisphaera hydrothermalis (strain C41B8)</name>
    <dbReference type="NCBI Taxonomy" id="1304275"/>
    <lineage>
        <taxon>Bacteria</taxon>
        <taxon>Pseudomonadati</taxon>
        <taxon>Pseudomonadota</taxon>
        <taxon>Gammaproteobacteria</taxon>
        <taxon>Salinisphaerales</taxon>
        <taxon>Salinisphaeraceae</taxon>
        <taxon>Salinisphaera</taxon>
    </lineage>
</organism>
<dbReference type="PANTHER" id="PTHR38035:SF1">
    <property type="entry name" value="ANCILLARY SECYEG TRANSLOCON SUBUNIT"/>
    <property type="match status" value="1"/>
</dbReference>
<dbReference type="GO" id="GO:0005886">
    <property type="term" value="C:plasma membrane"/>
    <property type="evidence" value="ECO:0007669"/>
    <property type="project" value="UniProtKB-SubCell"/>
</dbReference>
<evidence type="ECO:0000256" key="8">
    <source>
        <dbReference type="ARBA" id="ARBA00024235"/>
    </source>
</evidence>
<feature type="transmembrane region" description="Helical" evidence="10">
    <location>
        <begin position="20"/>
        <end position="41"/>
    </location>
</feature>
<dbReference type="SUPFAM" id="SSF48452">
    <property type="entry name" value="TPR-like"/>
    <property type="match status" value="1"/>
</dbReference>
<evidence type="ECO:0000313" key="12">
    <source>
        <dbReference type="EMBL" id="KEZ75847.1"/>
    </source>
</evidence>
<gene>
    <name evidence="12" type="ORF">C41B8_17988</name>
</gene>
<evidence type="ECO:0000259" key="11">
    <source>
        <dbReference type="Pfam" id="PF09976"/>
    </source>
</evidence>
<dbReference type="PIRSF" id="PIRSF006170">
    <property type="entry name" value="YfgM"/>
    <property type="match status" value="1"/>
</dbReference>
<comment type="subcellular location">
    <subcellularLocation>
        <location evidence="1">Cell membrane</location>
        <topology evidence="1">Single-pass type II membrane protein</topology>
    </subcellularLocation>
</comment>